<dbReference type="EMBL" id="PFLC01000027">
    <property type="protein sequence ID" value="PIY62781.1"/>
    <property type="molecule type" value="Genomic_DNA"/>
</dbReference>
<protein>
    <submittedName>
        <fullName evidence="1">Uncharacterized protein</fullName>
    </submittedName>
</protein>
<organism evidence="1 2">
    <name type="scientific">Candidatus Uhrbacteria bacterium CG_4_10_14_0_8_um_filter_58_22</name>
    <dbReference type="NCBI Taxonomy" id="1975029"/>
    <lineage>
        <taxon>Bacteria</taxon>
        <taxon>Candidatus Uhriibacteriota</taxon>
    </lineage>
</organism>
<evidence type="ECO:0000313" key="1">
    <source>
        <dbReference type="EMBL" id="PIY62781.1"/>
    </source>
</evidence>
<reference evidence="2" key="1">
    <citation type="submission" date="2017-09" db="EMBL/GenBank/DDBJ databases">
        <title>Depth-based differentiation of microbial function through sediment-hosted aquifers and enrichment of novel symbionts in the deep terrestrial subsurface.</title>
        <authorList>
            <person name="Probst A.J."/>
            <person name="Ladd B."/>
            <person name="Jarett J.K."/>
            <person name="Geller-Mcgrath D.E."/>
            <person name="Sieber C.M.K."/>
            <person name="Emerson J.B."/>
            <person name="Anantharaman K."/>
            <person name="Thomas B.C."/>
            <person name="Malmstrom R."/>
            <person name="Stieglmeier M."/>
            <person name="Klingl A."/>
            <person name="Woyke T."/>
            <person name="Ryan C.M."/>
            <person name="Banfield J.F."/>
        </authorList>
    </citation>
    <scope>NUCLEOTIDE SEQUENCE [LARGE SCALE GENOMIC DNA]</scope>
</reference>
<name>A0A2M7QA65_9BACT</name>
<comment type="caution">
    <text evidence="1">The sequence shown here is derived from an EMBL/GenBank/DDBJ whole genome shotgun (WGS) entry which is preliminary data.</text>
</comment>
<dbReference type="Proteomes" id="UP000230973">
    <property type="component" value="Unassembled WGS sequence"/>
</dbReference>
<evidence type="ECO:0000313" key="2">
    <source>
        <dbReference type="Proteomes" id="UP000230973"/>
    </source>
</evidence>
<proteinExistence type="predicted"/>
<dbReference type="AlphaFoldDB" id="A0A2M7QA65"/>
<accession>A0A2M7QA65</accession>
<gene>
    <name evidence="1" type="ORF">COY93_02170</name>
</gene>
<sequence>MKRNIVFAAIAAVIVSVVLSTVPAWAFSKFINVPSDKIGGSWSIDELTRDHDGRTVESFKVDRDLVVWTERDDVRSIRYLWGWNGISASLLATMPFSDWQGSDFYSAVEGNYDVADGTAVWTMYDGSDSEIYAFRDGHVSRITDNGFSDLHPITSGGRIAWTGDLGSVTKLMVMETDGSVRTVDQYHVLDYAFSESNLYWMNMKVGETVQRVMVDGGDVSRSVGYGEVRPFDFPFFVADGNGGVAWRRMETAGNVEVNVFYVSDGVRTSEVLRRERWANDIRLEDTYSGSVLVNSSDVRTKNIDDVTLLQASGAQQSVIQVKTSMAKARFSDGGAYVRHVLPETSSPLLVRHGDGFETWISDTRIERDLFDAGDSTVAGAMHDHGGVVLYDTDTREVTEINRDIKARQIVTNGDTVVWLEGASGSSILMAARPSILVGNSAGAKTVAGRLVKSPVDSAVYLATPDGERFIFPTEGEFYSWYGNFDSLTELSVQEMSSLSLAGAVLYPVGALVKSPSSPKVYAVGGDGRLNWLADANIVSTYYGSSWNRLVRDMPESFLAAYRSGRNVASTGEYYMIAATK</sequence>